<dbReference type="Proteomes" id="UP000526233">
    <property type="component" value="Unassembled WGS sequence"/>
</dbReference>
<keyword evidence="3" id="KW-1185">Reference proteome</keyword>
<dbReference type="EMBL" id="PKQI01000003">
    <property type="protein sequence ID" value="NNV21980.1"/>
    <property type="molecule type" value="Genomic_DNA"/>
</dbReference>
<organism evidence="2 3">
    <name type="scientific">Brucella pseudogrignonensis</name>
    <dbReference type="NCBI Taxonomy" id="419475"/>
    <lineage>
        <taxon>Bacteria</taxon>
        <taxon>Pseudomonadati</taxon>
        <taxon>Pseudomonadota</taxon>
        <taxon>Alphaproteobacteria</taxon>
        <taxon>Hyphomicrobiales</taxon>
        <taxon>Brucellaceae</taxon>
        <taxon>Brucella/Ochrobactrum group</taxon>
        <taxon>Brucella</taxon>
    </lineage>
</organism>
<dbReference type="Proteomes" id="UP000216188">
    <property type="component" value="Unassembled WGS sequence"/>
</dbReference>
<reference evidence="1 4" key="2">
    <citation type="submission" date="2018-11" db="EMBL/GenBank/DDBJ databases">
        <title>Genome sequencing and analysis.</title>
        <authorList>
            <person name="Huang Y.-T."/>
        </authorList>
    </citation>
    <scope>NUCLEOTIDE SEQUENCE [LARGE SCALE GENOMIC DNA]</scope>
    <source>
        <strain evidence="1 4">SHIN</strain>
    </source>
</reference>
<reference evidence="2 3" key="1">
    <citation type="submission" date="2017-07" db="EMBL/GenBank/DDBJ databases">
        <title>Phylogenetic study on the rhizospheric bacterium Ochrobactrum sp. A44.</title>
        <authorList>
            <person name="Krzyzanowska D.M."/>
            <person name="Ossowicki A."/>
            <person name="Rajewska M."/>
            <person name="Maciag T."/>
            <person name="Kaczynski Z."/>
            <person name="Czerwicka M."/>
            <person name="Jafra S."/>
        </authorList>
    </citation>
    <scope>NUCLEOTIDE SEQUENCE [LARGE SCALE GENOMIC DNA]</scope>
    <source>
        <strain evidence="2 3">CCUG 30717</strain>
    </source>
</reference>
<accession>A0A256GDG3</accession>
<protein>
    <submittedName>
        <fullName evidence="2">Uncharacterized protein</fullName>
    </submittedName>
</protein>
<comment type="caution">
    <text evidence="2">The sequence shown here is derived from an EMBL/GenBank/DDBJ whole genome shotgun (WGS) entry which is preliminary data.</text>
</comment>
<dbReference type="EMBL" id="NNRM01000022">
    <property type="protein sequence ID" value="OYR25153.1"/>
    <property type="molecule type" value="Genomic_DNA"/>
</dbReference>
<gene>
    <name evidence="2" type="ORF">CEV34_3033</name>
    <name evidence="1" type="ORF">EHE22_16295</name>
</gene>
<dbReference type="RefSeq" id="WP_094543788.1">
    <property type="nucleotide sequence ID" value="NZ_JBHEEM010000013.1"/>
</dbReference>
<proteinExistence type="predicted"/>
<sequence>MPDIHKIEIRANELIALENANLPDDTKLEITFPDKEILKIAEKELKSFREHRGQPDRKFRLKGCAKRRATRSKRHTQEKHFGIPQHAYHPNAFAMATLRGKQIAAADLEISGGAYSLEQVQELMNGISRQAIDKRVQEGSLFTVPGPNNRKHYPVIQFNPDGQPVKGLKDVIKALPSDSSWDILNFLANVDHMLDDRKPIDVLKSGDIEKVLFSASRIGEMGN</sequence>
<dbReference type="AlphaFoldDB" id="A0A256GDG3"/>
<evidence type="ECO:0000313" key="4">
    <source>
        <dbReference type="Proteomes" id="UP000526233"/>
    </source>
</evidence>
<evidence type="ECO:0000313" key="2">
    <source>
        <dbReference type="EMBL" id="OYR25153.1"/>
    </source>
</evidence>
<name>A0A256GDG3_9HYPH</name>
<evidence type="ECO:0000313" key="3">
    <source>
        <dbReference type="Proteomes" id="UP000216188"/>
    </source>
</evidence>
<evidence type="ECO:0000313" key="1">
    <source>
        <dbReference type="EMBL" id="NNV21980.1"/>
    </source>
</evidence>